<evidence type="ECO:0000256" key="1">
    <source>
        <dbReference type="SAM" id="MobiDB-lite"/>
    </source>
</evidence>
<dbReference type="AlphaFoldDB" id="A0A2N9GMK1"/>
<gene>
    <name evidence="2" type="ORF">FSB_LOCUS28502</name>
</gene>
<feature type="region of interest" description="Disordered" evidence="1">
    <location>
        <begin position="1"/>
        <end position="81"/>
    </location>
</feature>
<protein>
    <submittedName>
        <fullName evidence="2">Uncharacterized protein</fullName>
    </submittedName>
</protein>
<sequence length="81" mass="9214">MDLQTSSPRVEPSFVSDLSKRSSLRHHSQGQSRHRRRRKPRRGGRGSVGRGDQSRVLGRAGKPKTHHHVEIGKPKPERYGE</sequence>
<organism evidence="2">
    <name type="scientific">Fagus sylvatica</name>
    <name type="common">Beechnut</name>
    <dbReference type="NCBI Taxonomy" id="28930"/>
    <lineage>
        <taxon>Eukaryota</taxon>
        <taxon>Viridiplantae</taxon>
        <taxon>Streptophyta</taxon>
        <taxon>Embryophyta</taxon>
        <taxon>Tracheophyta</taxon>
        <taxon>Spermatophyta</taxon>
        <taxon>Magnoliopsida</taxon>
        <taxon>eudicotyledons</taxon>
        <taxon>Gunneridae</taxon>
        <taxon>Pentapetalae</taxon>
        <taxon>rosids</taxon>
        <taxon>fabids</taxon>
        <taxon>Fagales</taxon>
        <taxon>Fagaceae</taxon>
        <taxon>Fagus</taxon>
    </lineage>
</organism>
<proteinExistence type="predicted"/>
<feature type="compositionally biased region" description="Basic and acidic residues" evidence="1">
    <location>
        <begin position="68"/>
        <end position="81"/>
    </location>
</feature>
<name>A0A2N9GMK1_FAGSY</name>
<accession>A0A2N9GMK1</accession>
<evidence type="ECO:0000313" key="2">
    <source>
        <dbReference type="EMBL" id="SPD00620.1"/>
    </source>
</evidence>
<feature type="compositionally biased region" description="Basic residues" evidence="1">
    <location>
        <begin position="22"/>
        <end position="44"/>
    </location>
</feature>
<dbReference type="EMBL" id="OIVN01002111">
    <property type="protein sequence ID" value="SPD00620.1"/>
    <property type="molecule type" value="Genomic_DNA"/>
</dbReference>
<reference evidence="2" key="1">
    <citation type="submission" date="2018-02" db="EMBL/GenBank/DDBJ databases">
        <authorList>
            <person name="Cohen D.B."/>
            <person name="Kent A.D."/>
        </authorList>
    </citation>
    <scope>NUCLEOTIDE SEQUENCE</scope>
</reference>